<dbReference type="AlphaFoldDB" id="A0AAV9H877"/>
<keyword evidence="1" id="KW-1133">Transmembrane helix</keyword>
<gene>
    <name evidence="2" type="ORF">QBC34DRAFT_390605</name>
</gene>
<feature type="transmembrane region" description="Helical" evidence="1">
    <location>
        <begin position="12"/>
        <end position="30"/>
    </location>
</feature>
<reference evidence="2" key="1">
    <citation type="journal article" date="2023" name="Mol. Phylogenet. Evol.">
        <title>Genome-scale phylogeny and comparative genomics of the fungal order Sordariales.</title>
        <authorList>
            <person name="Hensen N."/>
            <person name="Bonometti L."/>
            <person name="Westerberg I."/>
            <person name="Brannstrom I.O."/>
            <person name="Guillou S."/>
            <person name="Cros-Aarteil S."/>
            <person name="Calhoun S."/>
            <person name="Haridas S."/>
            <person name="Kuo A."/>
            <person name="Mondo S."/>
            <person name="Pangilinan J."/>
            <person name="Riley R."/>
            <person name="LaButti K."/>
            <person name="Andreopoulos B."/>
            <person name="Lipzen A."/>
            <person name="Chen C."/>
            <person name="Yan M."/>
            <person name="Daum C."/>
            <person name="Ng V."/>
            <person name="Clum A."/>
            <person name="Steindorff A."/>
            <person name="Ohm R.A."/>
            <person name="Martin F."/>
            <person name="Silar P."/>
            <person name="Natvig D.O."/>
            <person name="Lalanne C."/>
            <person name="Gautier V."/>
            <person name="Ament-Velasquez S.L."/>
            <person name="Kruys A."/>
            <person name="Hutchinson M.I."/>
            <person name="Powell A.J."/>
            <person name="Barry K."/>
            <person name="Miller A.N."/>
            <person name="Grigoriev I.V."/>
            <person name="Debuchy R."/>
            <person name="Gladieux P."/>
            <person name="Hiltunen Thoren M."/>
            <person name="Johannesson H."/>
        </authorList>
    </citation>
    <scope>NUCLEOTIDE SEQUENCE</scope>
    <source>
        <strain evidence="2">PSN243</strain>
    </source>
</reference>
<accession>A0AAV9H877</accession>
<name>A0AAV9H877_9PEZI</name>
<reference evidence="2" key="2">
    <citation type="submission" date="2023-05" db="EMBL/GenBank/DDBJ databases">
        <authorList>
            <consortium name="Lawrence Berkeley National Laboratory"/>
            <person name="Steindorff A."/>
            <person name="Hensen N."/>
            <person name="Bonometti L."/>
            <person name="Westerberg I."/>
            <person name="Brannstrom I.O."/>
            <person name="Guillou S."/>
            <person name="Cros-Aarteil S."/>
            <person name="Calhoun S."/>
            <person name="Haridas S."/>
            <person name="Kuo A."/>
            <person name="Mondo S."/>
            <person name="Pangilinan J."/>
            <person name="Riley R."/>
            <person name="Labutti K."/>
            <person name="Andreopoulos B."/>
            <person name="Lipzen A."/>
            <person name="Chen C."/>
            <person name="Yanf M."/>
            <person name="Daum C."/>
            <person name="Ng V."/>
            <person name="Clum A."/>
            <person name="Ohm R."/>
            <person name="Martin F."/>
            <person name="Silar P."/>
            <person name="Natvig D."/>
            <person name="Lalanne C."/>
            <person name="Gautier V."/>
            <person name="Ament-Velasquez S.L."/>
            <person name="Kruys A."/>
            <person name="Hutchinson M.I."/>
            <person name="Powell A.J."/>
            <person name="Barry K."/>
            <person name="Miller A.N."/>
            <person name="Grigoriev I.V."/>
            <person name="Debuchy R."/>
            <person name="Gladieux P."/>
            <person name="Thoren M.H."/>
            <person name="Johannesson H."/>
        </authorList>
    </citation>
    <scope>NUCLEOTIDE SEQUENCE</scope>
    <source>
        <strain evidence="2">PSN243</strain>
    </source>
</reference>
<evidence type="ECO:0000313" key="3">
    <source>
        <dbReference type="Proteomes" id="UP001321760"/>
    </source>
</evidence>
<keyword evidence="1" id="KW-0812">Transmembrane</keyword>
<dbReference type="Proteomes" id="UP001321760">
    <property type="component" value="Unassembled WGS sequence"/>
</dbReference>
<dbReference type="EMBL" id="MU865914">
    <property type="protein sequence ID" value="KAK4455668.1"/>
    <property type="molecule type" value="Genomic_DNA"/>
</dbReference>
<proteinExistence type="predicted"/>
<protein>
    <recommendedName>
        <fullName evidence="4">Secreted protein</fullName>
    </recommendedName>
</protein>
<keyword evidence="1" id="KW-0472">Membrane</keyword>
<keyword evidence="3" id="KW-1185">Reference proteome</keyword>
<evidence type="ECO:0000313" key="2">
    <source>
        <dbReference type="EMBL" id="KAK4455668.1"/>
    </source>
</evidence>
<organism evidence="2 3">
    <name type="scientific">Podospora aff. communis PSN243</name>
    <dbReference type="NCBI Taxonomy" id="3040156"/>
    <lineage>
        <taxon>Eukaryota</taxon>
        <taxon>Fungi</taxon>
        <taxon>Dikarya</taxon>
        <taxon>Ascomycota</taxon>
        <taxon>Pezizomycotina</taxon>
        <taxon>Sordariomycetes</taxon>
        <taxon>Sordariomycetidae</taxon>
        <taxon>Sordariales</taxon>
        <taxon>Podosporaceae</taxon>
        <taxon>Podospora</taxon>
    </lineage>
</organism>
<evidence type="ECO:0000256" key="1">
    <source>
        <dbReference type="SAM" id="Phobius"/>
    </source>
</evidence>
<comment type="caution">
    <text evidence="2">The sequence shown here is derived from an EMBL/GenBank/DDBJ whole genome shotgun (WGS) entry which is preliminary data.</text>
</comment>
<evidence type="ECO:0008006" key="4">
    <source>
        <dbReference type="Google" id="ProtNLM"/>
    </source>
</evidence>
<sequence>MGCRLGNASRGIWYFAVLSCAFISDVWGFGPGQGRGPCRRVAMWDGSLATCVLGCVRGSKSRRGGVWCSCSVV</sequence>